<name>A0AAD4HUM0_9PEZI</name>
<dbReference type="Proteomes" id="UP001197093">
    <property type="component" value="Unassembled WGS sequence"/>
</dbReference>
<organism evidence="2 3">
    <name type="scientific">Staphylotrichum longicolle</name>
    <dbReference type="NCBI Taxonomy" id="669026"/>
    <lineage>
        <taxon>Eukaryota</taxon>
        <taxon>Fungi</taxon>
        <taxon>Dikarya</taxon>
        <taxon>Ascomycota</taxon>
        <taxon>Pezizomycotina</taxon>
        <taxon>Sordariomycetes</taxon>
        <taxon>Sordariomycetidae</taxon>
        <taxon>Sordariales</taxon>
        <taxon>Chaetomiaceae</taxon>
        <taxon>Staphylotrichum</taxon>
    </lineage>
</organism>
<evidence type="ECO:0000313" key="2">
    <source>
        <dbReference type="EMBL" id="KAG7284567.1"/>
    </source>
</evidence>
<dbReference type="PANTHER" id="PTHR10622:SF10">
    <property type="entry name" value="HET DOMAIN-CONTAINING PROTEIN"/>
    <property type="match status" value="1"/>
</dbReference>
<dbReference type="Pfam" id="PF06985">
    <property type="entry name" value="HET"/>
    <property type="match status" value="1"/>
</dbReference>
<reference evidence="2" key="1">
    <citation type="submission" date="2023-02" db="EMBL/GenBank/DDBJ databases">
        <authorList>
            <person name="Palmer J.M."/>
        </authorList>
    </citation>
    <scope>NUCLEOTIDE SEQUENCE</scope>
    <source>
        <strain evidence="2">FW57</strain>
    </source>
</reference>
<comment type="caution">
    <text evidence="2">The sequence shown here is derived from an EMBL/GenBank/DDBJ whole genome shotgun (WGS) entry which is preliminary data.</text>
</comment>
<protein>
    <recommendedName>
        <fullName evidence="1">Heterokaryon incompatibility domain-containing protein</fullName>
    </recommendedName>
</protein>
<evidence type="ECO:0000313" key="3">
    <source>
        <dbReference type="Proteomes" id="UP001197093"/>
    </source>
</evidence>
<dbReference type="InterPro" id="IPR010730">
    <property type="entry name" value="HET"/>
</dbReference>
<feature type="domain" description="Heterokaryon incompatibility" evidence="1">
    <location>
        <begin position="107"/>
        <end position="194"/>
    </location>
</feature>
<gene>
    <name evidence="2" type="ORF">NEMBOFW57_010945</name>
</gene>
<proteinExistence type="predicted"/>
<accession>A0AAD4HUM0</accession>
<dbReference type="PANTHER" id="PTHR10622">
    <property type="entry name" value="HET DOMAIN-CONTAINING PROTEIN"/>
    <property type="match status" value="1"/>
</dbReference>
<keyword evidence="3" id="KW-1185">Reference proteome</keyword>
<dbReference type="AlphaFoldDB" id="A0AAD4HUM0"/>
<dbReference type="EMBL" id="JAHCVI010000006">
    <property type="protein sequence ID" value="KAG7284567.1"/>
    <property type="molecule type" value="Genomic_DNA"/>
</dbReference>
<sequence length="335" mass="38217">MPATFSIHLKPSVILILGVDVRQRAESGLPIILLATREGMTVVYLEPVLIPVNEGLDADGHGRDFWLGEGVSLYLGARLVFYRRRLLLNTHTHKLEFFLNPDEIPPYAILSHTWGGDEVTFKDLSAGPLRTYKDQAGGRKIIKAAAYAATNGWDYIWIDTCCIDKSDITELSEAINSMFRWYEHAHVCYAYLSDVPPMRPASKHPWKWSFRSSRWFTRGWTLQELLAPTFLEFLDRDWNLIGSREEWAAEVERATGIEVKQLANFQPCSIATKLSWAAKRQTTRVEDRAYSLLGLLGINMPLIYGEGERAFIRLQHELIRSSNDESIFAWGDPRG</sequence>
<evidence type="ECO:0000259" key="1">
    <source>
        <dbReference type="Pfam" id="PF06985"/>
    </source>
</evidence>